<organism evidence="5">
    <name type="scientific">Pseudarthrobacter sulfonivorans</name>
    <dbReference type="NCBI Taxonomy" id="121292"/>
    <lineage>
        <taxon>Bacteria</taxon>
        <taxon>Bacillati</taxon>
        <taxon>Actinomycetota</taxon>
        <taxon>Actinomycetes</taxon>
        <taxon>Micrococcales</taxon>
        <taxon>Micrococcaceae</taxon>
        <taxon>Pseudarthrobacter</taxon>
    </lineage>
</organism>
<dbReference type="PANTHER" id="PTHR48105">
    <property type="entry name" value="THIOREDOXIN REDUCTASE 1-RELATED-RELATED"/>
    <property type="match status" value="1"/>
</dbReference>
<keyword evidence="2" id="KW-0560">Oxidoreductase</keyword>
<accession>A0A0U3PFN1</accession>
<dbReference type="AlphaFoldDB" id="A0A0U3PFN1"/>
<proteinExistence type="predicted"/>
<evidence type="ECO:0000256" key="2">
    <source>
        <dbReference type="ARBA" id="ARBA00023002"/>
    </source>
</evidence>
<evidence type="ECO:0000256" key="1">
    <source>
        <dbReference type="ARBA" id="ARBA00022630"/>
    </source>
</evidence>
<name>A0A0U3PFN1_9MICC</name>
<dbReference type="SUPFAM" id="SSF51905">
    <property type="entry name" value="FAD/NAD(P)-binding domain"/>
    <property type="match status" value="1"/>
</dbReference>
<dbReference type="PRINTS" id="PR00469">
    <property type="entry name" value="PNDRDTASEII"/>
</dbReference>
<dbReference type="Gene3D" id="3.50.50.60">
    <property type="entry name" value="FAD/NAD(P)-binding domain"/>
    <property type="match status" value="2"/>
</dbReference>
<dbReference type="InterPro" id="IPR036188">
    <property type="entry name" value="FAD/NAD-bd_sf"/>
</dbReference>
<dbReference type="KEGG" id="psul:AU252_07795"/>
<protein>
    <submittedName>
        <fullName evidence="5">Thioredoxin reductase</fullName>
    </submittedName>
</protein>
<dbReference type="STRING" id="121292.AU252_07795"/>
<dbReference type="Pfam" id="PF07992">
    <property type="entry name" value="Pyr_redox_2"/>
    <property type="match status" value="1"/>
</dbReference>
<dbReference type="Proteomes" id="UP000065151">
    <property type="component" value="Chromosome"/>
</dbReference>
<sequence length="324" mass="33809">MKTDNDNTYDVLIIGGGAAGLSAAQMLGRSRRSVVVVDSGEPRNAPAQGVHGFLSRDGVSPAELLRIGRAEAQHYGARIVEGEAVAAAGNAANGFSVTLADGSVIRGRRLLITTGLVDELPGIAGLRERWGRDVLHCPFCHGWEVQDQAIGILGNGPWSVHQALLFRQWSGNITLFLNDLTLPTDDELEQLAARGIRVVAGVVESLRVEQDVLRGVALAGGPEIAVDAVVVGPQVRARLDAFAGLGLEPAPHPMGIGDFLETDADGATAVPGVWAAGNVTDMRAQVLASAAAGAWTAVVINNHLMAEELAADVAAHRESLSVAR</sequence>
<keyword evidence="1" id="KW-0285">Flavoprotein</keyword>
<evidence type="ECO:0000259" key="4">
    <source>
        <dbReference type="Pfam" id="PF07992"/>
    </source>
</evidence>
<dbReference type="InterPro" id="IPR023753">
    <property type="entry name" value="FAD/NAD-binding_dom"/>
</dbReference>
<gene>
    <name evidence="5" type="ORF">AU252_07795</name>
</gene>
<dbReference type="PRINTS" id="PR00368">
    <property type="entry name" value="FADPNR"/>
</dbReference>
<evidence type="ECO:0000313" key="6">
    <source>
        <dbReference type="Proteomes" id="UP000065151"/>
    </source>
</evidence>
<dbReference type="GO" id="GO:0004791">
    <property type="term" value="F:thioredoxin-disulfide reductase (NADPH) activity"/>
    <property type="evidence" value="ECO:0007669"/>
    <property type="project" value="UniProtKB-EC"/>
</dbReference>
<evidence type="ECO:0000313" key="5">
    <source>
        <dbReference type="EMBL" id="ALV41064.1"/>
    </source>
</evidence>
<dbReference type="EMBL" id="CP013747">
    <property type="protein sequence ID" value="ALV41064.1"/>
    <property type="molecule type" value="Genomic_DNA"/>
</dbReference>
<dbReference type="InterPro" id="IPR050097">
    <property type="entry name" value="Ferredoxin-NADP_redctase_2"/>
</dbReference>
<comment type="catalytic activity">
    <reaction evidence="3">
        <text>[thioredoxin]-dithiol + NADP(+) = [thioredoxin]-disulfide + NADPH + H(+)</text>
        <dbReference type="Rhea" id="RHEA:20345"/>
        <dbReference type="Rhea" id="RHEA-COMP:10698"/>
        <dbReference type="Rhea" id="RHEA-COMP:10700"/>
        <dbReference type="ChEBI" id="CHEBI:15378"/>
        <dbReference type="ChEBI" id="CHEBI:29950"/>
        <dbReference type="ChEBI" id="CHEBI:50058"/>
        <dbReference type="ChEBI" id="CHEBI:57783"/>
        <dbReference type="ChEBI" id="CHEBI:58349"/>
        <dbReference type="EC" id="1.8.1.9"/>
    </reaction>
</comment>
<evidence type="ECO:0000256" key="3">
    <source>
        <dbReference type="ARBA" id="ARBA00048132"/>
    </source>
</evidence>
<dbReference type="RefSeq" id="WP_058930223.1">
    <property type="nucleotide sequence ID" value="NZ_CP013747.1"/>
</dbReference>
<feature type="domain" description="FAD/NAD(P)-binding" evidence="4">
    <location>
        <begin position="9"/>
        <end position="289"/>
    </location>
</feature>
<reference evidence="5 6" key="1">
    <citation type="submission" date="2015-12" db="EMBL/GenBank/DDBJ databases">
        <authorList>
            <person name="Shamseldin A."/>
            <person name="Moawad H."/>
            <person name="Abd El-Rahim W.M."/>
            <person name="Sadowsky M.J."/>
        </authorList>
    </citation>
    <scope>NUCLEOTIDE SEQUENCE [LARGE SCALE GENOMIC DNA]</scope>
    <source>
        <strain evidence="5 6">Ar51</strain>
    </source>
</reference>